<dbReference type="PROSITE" id="PS50835">
    <property type="entry name" value="IG_LIKE"/>
    <property type="match status" value="2"/>
</dbReference>
<dbReference type="InterPro" id="IPR036179">
    <property type="entry name" value="Ig-like_dom_sf"/>
</dbReference>
<evidence type="ECO:0000256" key="5">
    <source>
        <dbReference type="ARBA" id="ARBA00022737"/>
    </source>
</evidence>
<dbReference type="InterPro" id="IPR003598">
    <property type="entry name" value="Ig_sub2"/>
</dbReference>
<dbReference type="SUPFAM" id="SSF52058">
    <property type="entry name" value="L domain-like"/>
    <property type="match status" value="1"/>
</dbReference>
<evidence type="ECO:0000256" key="4">
    <source>
        <dbReference type="ARBA" id="ARBA00022729"/>
    </source>
</evidence>
<dbReference type="EMBL" id="WJBH02000003">
    <property type="protein sequence ID" value="KAI9561080.1"/>
    <property type="molecule type" value="Genomic_DNA"/>
</dbReference>
<dbReference type="InterPro" id="IPR003591">
    <property type="entry name" value="Leu-rich_rpt_typical-subtyp"/>
</dbReference>
<dbReference type="Proteomes" id="UP000820818">
    <property type="component" value="Linkage Group LG3"/>
</dbReference>
<dbReference type="InterPro" id="IPR000483">
    <property type="entry name" value="Cys-rich_flank_reg_C"/>
</dbReference>
<feature type="domain" description="Ig-like" evidence="11">
    <location>
        <begin position="276"/>
        <end position="324"/>
    </location>
</feature>
<dbReference type="Gene3D" id="2.60.40.10">
    <property type="entry name" value="Immunoglobulins"/>
    <property type="match status" value="2"/>
</dbReference>
<dbReference type="SMART" id="SM00082">
    <property type="entry name" value="LRRCT"/>
    <property type="match status" value="1"/>
</dbReference>
<evidence type="ECO:0000259" key="11">
    <source>
        <dbReference type="PROSITE" id="PS50835"/>
    </source>
</evidence>
<keyword evidence="4 10" id="KW-0732">Signal</keyword>
<proteinExistence type="predicted"/>
<keyword evidence="5" id="KW-0677">Repeat</keyword>
<name>A0AAD5LFL9_9CRUS</name>
<comment type="caution">
    <text evidence="12">The sequence shown here is derived from an EMBL/GenBank/DDBJ whole genome shotgun (WGS) entry which is preliminary data.</text>
</comment>
<dbReference type="InterPro" id="IPR013783">
    <property type="entry name" value="Ig-like_fold"/>
</dbReference>
<dbReference type="AlphaFoldDB" id="A0AAD5LFL9"/>
<dbReference type="InterPro" id="IPR001611">
    <property type="entry name" value="Leu-rich_rpt"/>
</dbReference>
<dbReference type="PANTHER" id="PTHR24369:SF210">
    <property type="entry name" value="CHAOPTIN-RELATED"/>
    <property type="match status" value="1"/>
</dbReference>
<keyword evidence="6" id="KW-1133">Transmembrane helix</keyword>
<keyword evidence="3" id="KW-0812">Transmembrane</keyword>
<organism evidence="12 13">
    <name type="scientific">Daphnia sinensis</name>
    <dbReference type="NCBI Taxonomy" id="1820382"/>
    <lineage>
        <taxon>Eukaryota</taxon>
        <taxon>Metazoa</taxon>
        <taxon>Ecdysozoa</taxon>
        <taxon>Arthropoda</taxon>
        <taxon>Crustacea</taxon>
        <taxon>Branchiopoda</taxon>
        <taxon>Diplostraca</taxon>
        <taxon>Cladocera</taxon>
        <taxon>Anomopoda</taxon>
        <taxon>Daphniidae</taxon>
        <taxon>Daphnia</taxon>
        <taxon>Daphnia similis group</taxon>
    </lineage>
</organism>
<gene>
    <name evidence="12" type="ORF">GHT06_012036</name>
</gene>
<evidence type="ECO:0000256" key="6">
    <source>
        <dbReference type="ARBA" id="ARBA00022989"/>
    </source>
</evidence>
<evidence type="ECO:0000256" key="1">
    <source>
        <dbReference type="ARBA" id="ARBA00004167"/>
    </source>
</evidence>
<feature type="signal peptide" evidence="10">
    <location>
        <begin position="1"/>
        <end position="26"/>
    </location>
</feature>
<protein>
    <submittedName>
        <fullName evidence="12">Peroxidasin-like</fullName>
    </submittedName>
</protein>
<evidence type="ECO:0000313" key="13">
    <source>
        <dbReference type="Proteomes" id="UP000820818"/>
    </source>
</evidence>
<comment type="subcellular location">
    <subcellularLocation>
        <location evidence="1">Membrane</location>
        <topology evidence="1">Single-pass membrane protein</topology>
    </subcellularLocation>
</comment>
<dbReference type="Pfam" id="PF07679">
    <property type="entry name" value="I-set"/>
    <property type="match status" value="1"/>
</dbReference>
<dbReference type="SMART" id="SM00408">
    <property type="entry name" value="IGc2"/>
    <property type="match status" value="1"/>
</dbReference>
<keyword evidence="13" id="KW-1185">Reference proteome</keyword>
<dbReference type="InterPro" id="IPR032675">
    <property type="entry name" value="LRR_dom_sf"/>
</dbReference>
<keyword evidence="9" id="KW-0325">Glycoprotein</keyword>
<dbReference type="PANTHER" id="PTHR24369">
    <property type="entry name" value="ANTIGEN BSP, PUTATIVE-RELATED"/>
    <property type="match status" value="1"/>
</dbReference>
<dbReference type="Pfam" id="PF13855">
    <property type="entry name" value="LRR_8"/>
    <property type="match status" value="1"/>
</dbReference>
<evidence type="ECO:0000256" key="7">
    <source>
        <dbReference type="ARBA" id="ARBA00023136"/>
    </source>
</evidence>
<dbReference type="InterPro" id="IPR050541">
    <property type="entry name" value="LRR_TM_domain-containing"/>
</dbReference>
<accession>A0AAD5LFL9</accession>
<dbReference type="InterPro" id="IPR013098">
    <property type="entry name" value="Ig_I-set"/>
</dbReference>
<dbReference type="SMART" id="SM00369">
    <property type="entry name" value="LRR_TYP"/>
    <property type="match status" value="3"/>
</dbReference>
<keyword evidence="8" id="KW-1015">Disulfide bond</keyword>
<dbReference type="InterPro" id="IPR000372">
    <property type="entry name" value="LRRNT"/>
</dbReference>
<evidence type="ECO:0000256" key="3">
    <source>
        <dbReference type="ARBA" id="ARBA00022692"/>
    </source>
</evidence>
<feature type="domain" description="Ig-like" evidence="11">
    <location>
        <begin position="188"/>
        <end position="256"/>
    </location>
</feature>
<dbReference type="InterPro" id="IPR003599">
    <property type="entry name" value="Ig_sub"/>
</dbReference>
<evidence type="ECO:0000256" key="2">
    <source>
        <dbReference type="ARBA" id="ARBA00022614"/>
    </source>
</evidence>
<dbReference type="SUPFAM" id="SSF48726">
    <property type="entry name" value="Immunoglobulin"/>
    <property type="match status" value="2"/>
</dbReference>
<evidence type="ECO:0000256" key="10">
    <source>
        <dbReference type="SAM" id="SignalP"/>
    </source>
</evidence>
<keyword evidence="7" id="KW-0472">Membrane</keyword>
<dbReference type="SMART" id="SM00013">
    <property type="entry name" value="LRRNT"/>
    <property type="match status" value="1"/>
</dbReference>
<dbReference type="SMART" id="SM00409">
    <property type="entry name" value="IG"/>
    <property type="match status" value="1"/>
</dbReference>
<sequence length="324" mass="36475">MGLLTMSWKLMVALIAFVMMVDLINAERCPARCLCFRSTVRCMFLQLDQVPAVPSNTTILYLYKNRIKDIDKHTFHDLPKLEQLYLHFNQIDHLDPETFSNVPSLERLFLHNNKLQRIPSGAFHNMESLKRLRLDSNALICDCQILWLAKMLNEKQGTTQAAAICQSPDQLNGRSVTSLIEEFNCKKPVLTEEPTDVEITFGGTVYFTCKAEGDPEPDIVLQDGTLMIENASDSDMGSYECMAKSPAGEVKSRSVHMKPILANSHNNNHNSTKVRPKFVVTPEDVDVQDGSSARLDCEVTGLPRPVITWTFNDGPVDRQRTGTN</sequence>
<keyword evidence="2" id="KW-0433">Leucine-rich repeat</keyword>
<reference evidence="12 13" key="1">
    <citation type="submission" date="2022-05" db="EMBL/GenBank/DDBJ databases">
        <title>A multi-omics perspective on studying reproductive biology in Daphnia sinensis.</title>
        <authorList>
            <person name="Jia J."/>
        </authorList>
    </citation>
    <scope>NUCLEOTIDE SEQUENCE [LARGE SCALE GENOMIC DNA]</scope>
    <source>
        <strain evidence="12 13">WSL</strain>
    </source>
</reference>
<evidence type="ECO:0000256" key="9">
    <source>
        <dbReference type="ARBA" id="ARBA00023180"/>
    </source>
</evidence>
<evidence type="ECO:0000313" key="12">
    <source>
        <dbReference type="EMBL" id="KAI9561080.1"/>
    </source>
</evidence>
<evidence type="ECO:0000256" key="8">
    <source>
        <dbReference type="ARBA" id="ARBA00023157"/>
    </source>
</evidence>
<dbReference type="InterPro" id="IPR007110">
    <property type="entry name" value="Ig-like_dom"/>
</dbReference>
<feature type="chain" id="PRO_5042242218" evidence="10">
    <location>
        <begin position="27"/>
        <end position="324"/>
    </location>
</feature>
<dbReference type="PROSITE" id="PS51450">
    <property type="entry name" value="LRR"/>
    <property type="match status" value="2"/>
</dbReference>
<dbReference type="GO" id="GO:0005886">
    <property type="term" value="C:plasma membrane"/>
    <property type="evidence" value="ECO:0007669"/>
    <property type="project" value="TreeGrafter"/>
</dbReference>
<dbReference type="Gene3D" id="3.80.10.10">
    <property type="entry name" value="Ribonuclease Inhibitor"/>
    <property type="match status" value="2"/>
</dbReference>